<dbReference type="SUPFAM" id="SSF52467">
    <property type="entry name" value="DHS-like NAD/FAD-binding domain"/>
    <property type="match status" value="1"/>
</dbReference>
<evidence type="ECO:0000313" key="7">
    <source>
        <dbReference type="Proteomes" id="UP001164459"/>
    </source>
</evidence>
<dbReference type="EMBL" id="CP114040">
    <property type="protein sequence ID" value="WAS93497.1"/>
    <property type="molecule type" value="Genomic_DNA"/>
</dbReference>
<accession>A0ABY7H2Y6</accession>
<dbReference type="Gene3D" id="3.40.50.1220">
    <property type="entry name" value="TPP-binding domain"/>
    <property type="match status" value="1"/>
</dbReference>
<dbReference type="InterPro" id="IPR029035">
    <property type="entry name" value="DHS-like_NAD/FAD-binding_dom"/>
</dbReference>
<sequence>MTDPVEFAARAAAAVRSADAFMICAGAGMGVDSGLPDFRGPEGFWRAYPAARRLGLQFHDLADPRWFYEDPALAWGFYGHRLDLYRATTPHAGFALLLRWAARAPAGAFVFTSNVDGQFQRAGFPEARVEECHGSILHLQCLQGCDLPPWSAAEASVSVDVETLRAAPPLPACPRCGGLARPNILMFGDLSWDSSRANEQRRRLAEWLQELEQRRARVVTLCLGAGTAIQSVRLHAERTARRLGGAMIRINPRDTWVPGGQISIPTGALAGLSAIDAALADG</sequence>
<dbReference type="PANTHER" id="PTHR11085:SF4">
    <property type="entry name" value="NAD-DEPENDENT PROTEIN DEACYLASE"/>
    <property type="match status" value="1"/>
</dbReference>
<evidence type="ECO:0000256" key="3">
    <source>
        <dbReference type="ARBA" id="ARBA00023027"/>
    </source>
</evidence>
<dbReference type="RefSeq" id="WP_269035834.1">
    <property type="nucleotide sequence ID" value="NZ_CP114040.1"/>
</dbReference>
<dbReference type="Pfam" id="PF02146">
    <property type="entry name" value="SIR2"/>
    <property type="match status" value="1"/>
</dbReference>
<gene>
    <name evidence="6" type="ORF">O0S08_45770</name>
</gene>
<keyword evidence="7" id="KW-1185">Reference proteome</keyword>
<protein>
    <recommendedName>
        <fullName evidence="1">protein acetyllysine N-acetyltransferase</fullName>
        <ecNumber evidence="1">2.3.1.286</ecNumber>
    </recommendedName>
</protein>
<evidence type="ECO:0000313" key="6">
    <source>
        <dbReference type="EMBL" id="WAS93497.1"/>
    </source>
</evidence>
<evidence type="ECO:0000256" key="2">
    <source>
        <dbReference type="ARBA" id="ARBA00022679"/>
    </source>
</evidence>
<dbReference type="PANTHER" id="PTHR11085">
    <property type="entry name" value="NAD-DEPENDENT PROTEIN DEACYLASE SIRTUIN-5, MITOCHONDRIAL-RELATED"/>
    <property type="match status" value="1"/>
</dbReference>
<reference evidence="6" key="1">
    <citation type="submission" date="2022-11" db="EMBL/GenBank/DDBJ databases">
        <title>Minimal conservation of predation-associated metabolite biosynthetic gene clusters underscores biosynthetic potential of Myxococcota including descriptions for ten novel species: Archangium lansinium sp. nov., Myxococcus landrumus sp. nov., Nannocystis bai.</title>
        <authorList>
            <person name="Ahearne A."/>
            <person name="Stevens C."/>
            <person name="Dowd S."/>
        </authorList>
    </citation>
    <scope>NUCLEOTIDE SEQUENCE</scope>
    <source>
        <strain evidence="6">Fl3</strain>
    </source>
</reference>
<evidence type="ECO:0000256" key="1">
    <source>
        <dbReference type="ARBA" id="ARBA00012928"/>
    </source>
</evidence>
<dbReference type="InterPro" id="IPR026591">
    <property type="entry name" value="Sirtuin_cat_small_dom_sf"/>
</dbReference>
<dbReference type="InterPro" id="IPR050134">
    <property type="entry name" value="NAD-dep_sirtuin_deacylases"/>
</dbReference>
<proteinExistence type="predicted"/>
<evidence type="ECO:0000259" key="5">
    <source>
        <dbReference type="PROSITE" id="PS50305"/>
    </source>
</evidence>
<evidence type="ECO:0000256" key="4">
    <source>
        <dbReference type="PROSITE-ProRule" id="PRU00236"/>
    </source>
</evidence>
<feature type="domain" description="Deacetylase sirtuin-type" evidence="5">
    <location>
        <begin position="1"/>
        <end position="282"/>
    </location>
</feature>
<dbReference type="PROSITE" id="PS50305">
    <property type="entry name" value="SIRTUIN"/>
    <property type="match status" value="1"/>
</dbReference>
<dbReference type="Gene3D" id="3.30.1600.10">
    <property type="entry name" value="SIR2/SIRT2 'Small Domain"/>
    <property type="match status" value="1"/>
</dbReference>
<dbReference type="Proteomes" id="UP001164459">
    <property type="component" value="Chromosome"/>
</dbReference>
<dbReference type="InterPro" id="IPR026590">
    <property type="entry name" value="Ssirtuin_cat_dom"/>
</dbReference>
<keyword evidence="2" id="KW-0808">Transferase</keyword>
<dbReference type="EC" id="2.3.1.286" evidence="1"/>
<comment type="caution">
    <text evidence="4">Lacks conserved residue(s) required for the propagation of feature annotation.</text>
</comment>
<organism evidence="6 7">
    <name type="scientific">Nannocystis punicea</name>
    <dbReference type="NCBI Taxonomy" id="2995304"/>
    <lineage>
        <taxon>Bacteria</taxon>
        <taxon>Pseudomonadati</taxon>
        <taxon>Myxococcota</taxon>
        <taxon>Polyangia</taxon>
        <taxon>Nannocystales</taxon>
        <taxon>Nannocystaceae</taxon>
        <taxon>Nannocystis</taxon>
    </lineage>
</organism>
<dbReference type="InterPro" id="IPR003000">
    <property type="entry name" value="Sirtuin"/>
</dbReference>
<name>A0ABY7H2Y6_9BACT</name>
<keyword evidence="3" id="KW-0520">NAD</keyword>